<proteinExistence type="predicted"/>
<evidence type="ECO:0000313" key="1">
    <source>
        <dbReference type="EMBL" id="KNC69970.1"/>
    </source>
</evidence>
<dbReference type="Proteomes" id="UP000054560">
    <property type="component" value="Unassembled WGS sequence"/>
</dbReference>
<protein>
    <submittedName>
        <fullName evidence="1">Uncharacterized protein</fullName>
    </submittedName>
</protein>
<name>A0A0L0EZP9_9EUKA</name>
<organism evidence="1 2">
    <name type="scientific">Sphaeroforma arctica JP610</name>
    <dbReference type="NCBI Taxonomy" id="667725"/>
    <lineage>
        <taxon>Eukaryota</taxon>
        <taxon>Ichthyosporea</taxon>
        <taxon>Ichthyophonida</taxon>
        <taxon>Sphaeroforma</taxon>
    </lineage>
</organism>
<gene>
    <name evidence="1" type="ORF">SARC_17511</name>
</gene>
<accession>A0A0L0EZP9</accession>
<dbReference type="AlphaFoldDB" id="A0A0L0EZP9"/>
<keyword evidence="2" id="KW-1185">Reference proteome</keyword>
<dbReference type="EMBL" id="KQ252634">
    <property type="protein sequence ID" value="KNC69970.1"/>
    <property type="molecule type" value="Genomic_DNA"/>
</dbReference>
<reference evidence="1 2" key="1">
    <citation type="submission" date="2011-02" db="EMBL/GenBank/DDBJ databases">
        <title>The Genome Sequence of Sphaeroforma arctica JP610.</title>
        <authorList>
            <consortium name="The Broad Institute Genome Sequencing Platform"/>
            <person name="Russ C."/>
            <person name="Cuomo C."/>
            <person name="Young S.K."/>
            <person name="Zeng Q."/>
            <person name="Gargeya S."/>
            <person name="Alvarado L."/>
            <person name="Berlin A."/>
            <person name="Chapman S.B."/>
            <person name="Chen Z."/>
            <person name="Freedman E."/>
            <person name="Gellesch M."/>
            <person name="Goldberg J."/>
            <person name="Griggs A."/>
            <person name="Gujja S."/>
            <person name="Heilman E."/>
            <person name="Heiman D."/>
            <person name="Howarth C."/>
            <person name="Mehta T."/>
            <person name="Neiman D."/>
            <person name="Pearson M."/>
            <person name="Roberts A."/>
            <person name="Saif S."/>
            <person name="Shea T."/>
            <person name="Shenoy N."/>
            <person name="Sisk P."/>
            <person name="Stolte C."/>
            <person name="Sykes S."/>
            <person name="White J."/>
            <person name="Yandava C."/>
            <person name="Burger G."/>
            <person name="Gray M.W."/>
            <person name="Holland P.W.H."/>
            <person name="King N."/>
            <person name="Lang F.B.F."/>
            <person name="Roger A.J."/>
            <person name="Ruiz-Trillo I."/>
            <person name="Haas B."/>
            <person name="Nusbaum C."/>
            <person name="Birren B."/>
        </authorList>
    </citation>
    <scope>NUCLEOTIDE SEQUENCE [LARGE SCALE GENOMIC DNA]</scope>
    <source>
        <strain evidence="1 2">JP610</strain>
    </source>
</reference>
<evidence type="ECO:0000313" key="2">
    <source>
        <dbReference type="Proteomes" id="UP000054560"/>
    </source>
</evidence>
<dbReference type="GeneID" id="25918015"/>
<feature type="non-terminal residue" evidence="1">
    <location>
        <position position="56"/>
    </location>
</feature>
<sequence>MSYVAQEESSAASSADAATTLAVGGLQGQLQTALNALQQLRRTLCGPSRGAEKLGK</sequence>
<dbReference type="RefSeq" id="XP_014143872.1">
    <property type="nucleotide sequence ID" value="XM_014288397.1"/>
</dbReference>